<sequence length="23" mass="2889">MHKVREIRWRSLQLVHAQEEETI</sequence>
<organism evidence="1">
    <name type="scientific">Pyricularia oryzae (strain Y34)</name>
    <name type="common">Rice blast fungus</name>
    <name type="synonym">Magnaporthe oryzae</name>
    <dbReference type="NCBI Taxonomy" id="1143189"/>
    <lineage>
        <taxon>Eukaryota</taxon>
        <taxon>Fungi</taxon>
        <taxon>Dikarya</taxon>
        <taxon>Ascomycota</taxon>
        <taxon>Pezizomycotina</taxon>
        <taxon>Sordariomycetes</taxon>
        <taxon>Sordariomycetidae</taxon>
        <taxon>Magnaporthales</taxon>
        <taxon>Pyriculariaceae</taxon>
        <taxon>Pyricularia</taxon>
    </lineage>
</organism>
<dbReference type="AlphaFoldDB" id="A0AA97NRJ3"/>
<dbReference type="Proteomes" id="UP000011086">
    <property type="component" value="Unassembled WGS sequence"/>
</dbReference>
<gene>
    <name evidence="1" type="ORF">OOU_Y34scaffold00735g1</name>
</gene>
<evidence type="ECO:0000313" key="1">
    <source>
        <dbReference type="EMBL" id="ELQ34976.1"/>
    </source>
</evidence>
<proteinExistence type="predicted"/>
<protein>
    <submittedName>
        <fullName evidence="1">Uncharacterized protein</fullName>
    </submittedName>
</protein>
<reference evidence="1" key="1">
    <citation type="journal article" date="2012" name="PLoS Genet.">
        <title>Comparative analysis of the genomes of two field isolates of the rice blast fungus Magnaporthe oryzae.</title>
        <authorList>
            <person name="Xue M."/>
            <person name="Yang J."/>
            <person name="Li Z."/>
            <person name="Hu S."/>
            <person name="Yao N."/>
            <person name="Dean R.A."/>
            <person name="Zhao W."/>
            <person name="Shen M."/>
            <person name="Zhang H."/>
            <person name="Li C."/>
            <person name="Liu L."/>
            <person name="Cao L."/>
            <person name="Xu X."/>
            <person name="Xing Y."/>
            <person name="Hsiang T."/>
            <person name="Zhang Z."/>
            <person name="Xu J.R."/>
            <person name="Peng Y.L."/>
        </authorList>
    </citation>
    <scope>NUCLEOTIDE SEQUENCE</scope>
    <source>
        <strain evidence="1">Y34</strain>
    </source>
</reference>
<name>A0AA97NRJ3_PYRO3</name>
<accession>A0AA97NRJ3</accession>
<dbReference type="EMBL" id="JH793353">
    <property type="protein sequence ID" value="ELQ34976.1"/>
    <property type="molecule type" value="Genomic_DNA"/>
</dbReference>